<protein>
    <submittedName>
        <fullName evidence="3">Arsenate reductase-like glutaredoxin family protein</fullName>
    </submittedName>
</protein>
<name>A0A2W7NKJ6_9BACT</name>
<dbReference type="PROSITE" id="PS51353">
    <property type="entry name" value="ARSC"/>
    <property type="match status" value="1"/>
</dbReference>
<reference evidence="3 4" key="1">
    <citation type="submission" date="2018-06" db="EMBL/GenBank/DDBJ databases">
        <title>Genomic Encyclopedia of Archaeal and Bacterial Type Strains, Phase II (KMG-II): from individual species to whole genera.</title>
        <authorList>
            <person name="Goeker M."/>
        </authorList>
    </citation>
    <scope>NUCLEOTIDE SEQUENCE [LARGE SCALE GENOMIC DNA]</scope>
    <source>
        <strain evidence="3 4">DSM 6779</strain>
    </source>
</reference>
<dbReference type="Pfam" id="PF03960">
    <property type="entry name" value="ArsC"/>
    <property type="match status" value="1"/>
</dbReference>
<dbReference type="OrthoDB" id="1120494at2"/>
<gene>
    <name evidence="3" type="ORF">LX69_02564</name>
</gene>
<proteinExistence type="inferred from homology"/>
<dbReference type="SUPFAM" id="SSF52833">
    <property type="entry name" value="Thioredoxin-like"/>
    <property type="match status" value="1"/>
</dbReference>
<evidence type="ECO:0000256" key="2">
    <source>
        <dbReference type="PROSITE-ProRule" id="PRU01282"/>
    </source>
</evidence>
<dbReference type="Gene3D" id="3.40.30.10">
    <property type="entry name" value="Glutaredoxin"/>
    <property type="match status" value="1"/>
</dbReference>
<sequence length="119" mass="14238">MKHIFHLSTCSSCRRIIRDIAPNEEFTLQNIKDESVTPEQLDYLAGLSGSYQALFNRQARKYREMELYKRELSESEIRQLILDEYTFLKRPIFVLDSQLFICKNKESINRLKNLLQYKN</sequence>
<evidence type="ECO:0000313" key="3">
    <source>
        <dbReference type="EMBL" id="PZX13706.1"/>
    </source>
</evidence>
<evidence type="ECO:0000256" key="1">
    <source>
        <dbReference type="ARBA" id="ARBA00007198"/>
    </source>
</evidence>
<keyword evidence="4" id="KW-1185">Reference proteome</keyword>
<comment type="caution">
    <text evidence="3">The sequence shown here is derived from an EMBL/GenBank/DDBJ whole genome shotgun (WGS) entry which is preliminary data.</text>
</comment>
<evidence type="ECO:0000313" key="4">
    <source>
        <dbReference type="Proteomes" id="UP000249239"/>
    </source>
</evidence>
<dbReference type="AlphaFoldDB" id="A0A2W7NKJ6"/>
<dbReference type="PANTHER" id="PTHR30041:SF8">
    <property type="entry name" value="PROTEIN YFFB"/>
    <property type="match status" value="1"/>
</dbReference>
<dbReference type="PANTHER" id="PTHR30041">
    <property type="entry name" value="ARSENATE REDUCTASE"/>
    <property type="match status" value="1"/>
</dbReference>
<dbReference type="RefSeq" id="WP_111446410.1">
    <property type="nucleotide sequence ID" value="NZ_QKZK01000023.1"/>
</dbReference>
<dbReference type="InterPro" id="IPR036249">
    <property type="entry name" value="Thioredoxin-like_sf"/>
</dbReference>
<dbReference type="InterPro" id="IPR006660">
    <property type="entry name" value="Arsenate_reductase-like"/>
</dbReference>
<organism evidence="3 4">
    <name type="scientific">Breznakibacter xylanolyticus</name>
    <dbReference type="NCBI Taxonomy" id="990"/>
    <lineage>
        <taxon>Bacteria</taxon>
        <taxon>Pseudomonadati</taxon>
        <taxon>Bacteroidota</taxon>
        <taxon>Bacteroidia</taxon>
        <taxon>Marinilabiliales</taxon>
        <taxon>Marinilabiliaceae</taxon>
        <taxon>Breznakibacter</taxon>
    </lineage>
</organism>
<dbReference type="EMBL" id="QKZK01000023">
    <property type="protein sequence ID" value="PZX13706.1"/>
    <property type="molecule type" value="Genomic_DNA"/>
</dbReference>
<accession>A0A2W7NKJ6</accession>
<dbReference type="Proteomes" id="UP000249239">
    <property type="component" value="Unassembled WGS sequence"/>
</dbReference>
<comment type="similarity">
    <text evidence="1 2">Belongs to the ArsC family.</text>
</comment>